<accession>A0A6A4GBY9</accession>
<keyword evidence="2" id="KW-1185">Reference proteome</keyword>
<gene>
    <name evidence="1" type="ORF">BT96DRAFT_142793</name>
</gene>
<organism evidence="1 2">
    <name type="scientific">Gymnopus androsaceus JB14</name>
    <dbReference type="NCBI Taxonomy" id="1447944"/>
    <lineage>
        <taxon>Eukaryota</taxon>
        <taxon>Fungi</taxon>
        <taxon>Dikarya</taxon>
        <taxon>Basidiomycota</taxon>
        <taxon>Agaricomycotina</taxon>
        <taxon>Agaricomycetes</taxon>
        <taxon>Agaricomycetidae</taxon>
        <taxon>Agaricales</taxon>
        <taxon>Marasmiineae</taxon>
        <taxon>Omphalotaceae</taxon>
        <taxon>Gymnopus</taxon>
    </lineage>
</organism>
<evidence type="ECO:0000313" key="2">
    <source>
        <dbReference type="Proteomes" id="UP000799118"/>
    </source>
</evidence>
<name>A0A6A4GBY9_9AGAR</name>
<proteinExistence type="predicted"/>
<sequence>MASKRTIRSWKLVGKFSEKTIPEERAEEAFRCETQSKVFTTLYNIPAVKRIGIIFSKLMSRIDAETLRFLKA</sequence>
<protein>
    <submittedName>
        <fullName evidence="1">Uncharacterized protein</fullName>
    </submittedName>
</protein>
<reference evidence="1" key="1">
    <citation type="journal article" date="2019" name="Environ. Microbiol.">
        <title>Fungal ecological strategies reflected in gene transcription - a case study of two litter decomposers.</title>
        <authorList>
            <person name="Barbi F."/>
            <person name="Kohler A."/>
            <person name="Barry K."/>
            <person name="Baskaran P."/>
            <person name="Daum C."/>
            <person name="Fauchery L."/>
            <person name="Ihrmark K."/>
            <person name="Kuo A."/>
            <person name="LaButti K."/>
            <person name="Lipzen A."/>
            <person name="Morin E."/>
            <person name="Grigoriev I.V."/>
            <person name="Henrissat B."/>
            <person name="Lindahl B."/>
            <person name="Martin F."/>
        </authorList>
    </citation>
    <scope>NUCLEOTIDE SEQUENCE</scope>
    <source>
        <strain evidence="1">JB14</strain>
    </source>
</reference>
<dbReference type="EMBL" id="ML770849">
    <property type="protein sequence ID" value="KAE9382925.1"/>
    <property type="molecule type" value="Genomic_DNA"/>
</dbReference>
<dbReference type="AlphaFoldDB" id="A0A6A4GBY9"/>
<evidence type="ECO:0000313" key="1">
    <source>
        <dbReference type="EMBL" id="KAE9382925.1"/>
    </source>
</evidence>
<dbReference type="Proteomes" id="UP000799118">
    <property type="component" value="Unassembled WGS sequence"/>
</dbReference>